<sequence length="180" mass="19967">MLEADTVNKLYLLLLAVLLLNGCSTDKEAERAAGQNVMPQEMPGDFDFLVRYGYGEATKNEINTYQDTVVKDLIMNGTATADVTLSEDEMRSIYDQMREINIMGTMELVPAKQNCAVTPYQEDSWQITVDGITRDLSWSGETCELTEDAGQLLELRTFIADIVAGKDAYQALPEAEGGYD</sequence>
<gene>
    <name evidence="1" type="ORF">PBOR_22110</name>
</gene>
<protein>
    <submittedName>
        <fullName evidence="1">Uncharacterized protein</fullName>
    </submittedName>
</protein>
<dbReference type="Proteomes" id="UP000029518">
    <property type="component" value="Chromosome"/>
</dbReference>
<evidence type="ECO:0000313" key="1">
    <source>
        <dbReference type="EMBL" id="AIQ59340.1"/>
    </source>
</evidence>
<dbReference type="HOGENOM" id="CLU_133237_0_0_9"/>
<dbReference type="EMBL" id="CP009285">
    <property type="protein sequence ID" value="AIQ59340.1"/>
    <property type="molecule type" value="Genomic_DNA"/>
</dbReference>
<organism evidence="1 2">
    <name type="scientific">Paenibacillus borealis</name>
    <dbReference type="NCBI Taxonomy" id="160799"/>
    <lineage>
        <taxon>Bacteria</taxon>
        <taxon>Bacillati</taxon>
        <taxon>Bacillota</taxon>
        <taxon>Bacilli</taxon>
        <taxon>Bacillales</taxon>
        <taxon>Paenibacillaceae</taxon>
        <taxon>Paenibacillus</taxon>
    </lineage>
</organism>
<keyword evidence="2" id="KW-1185">Reference proteome</keyword>
<reference evidence="1" key="1">
    <citation type="submission" date="2014-08" db="EMBL/GenBank/DDBJ databases">
        <title>Comparative genomics of the Paenibacillus odorifer group.</title>
        <authorList>
            <person name="den Bakker H.C."/>
            <person name="Tsai Y.-C.Y.-C."/>
            <person name="Martin N."/>
            <person name="Korlach J."/>
            <person name="Wiedmann M."/>
        </authorList>
    </citation>
    <scope>NUCLEOTIDE SEQUENCE [LARGE SCALE GENOMIC DNA]</scope>
    <source>
        <strain evidence="1">DSM 13188</strain>
    </source>
</reference>
<proteinExistence type="predicted"/>
<dbReference type="OrthoDB" id="1954789at2"/>
<evidence type="ECO:0000313" key="2">
    <source>
        <dbReference type="Proteomes" id="UP000029518"/>
    </source>
</evidence>
<dbReference type="AlphaFoldDB" id="A0A089LGX5"/>
<dbReference type="KEGG" id="pbd:PBOR_22110"/>
<accession>A0A089LGX5</accession>
<name>A0A089LGX5_PAEBO</name>